<dbReference type="InterPro" id="IPR023346">
    <property type="entry name" value="Lysozyme-like_dom_sf"/>
</dbReference>
<reference evidence="5 6" key="1">
    <citation type="submission" date="2020-10" db="EMBL/GenBank/DDBJ databases">
        <title>Novel species in genus Corynebacterium.</title>
        <authorList>
            <person name="Zhang G."/>
        </authorList>
    </citation>
    <scope>NUCLEOTIDE SEQUENCE [LARGE SCALE GENOMIC DNA]</scope>
    <source>
        <strain evidence="5 6">DSM 45110</strain>
    </source>
</reference>
<feature type="domain" description="Transglycosylase SLT" evidence="2">
    <location>
        <begin position="414"/>
        <end position="533"/>
    </location>
</feature>
<dbReference type="InterPro" id="IPR016047">
    <property type="entry name" value="M23ase_b-sheet_dom"/>
</dbReference>
<dbReference type="Proteomes" id="UP000635902">
    <property type="component" value="Unassembled WGS sequence"/>
</dbReference>
<feature type="compositionally biased region" description="Basic and acidic residues" evidence="1">
    <location>
        <begin position="201"/>
        <end position="210"/>
    </location>
</feature>
<dbReference type="PANTHER" id="PTHR21666">
    <property type="entry name" value="PEPTIDASE-RELATED"/>
    <property type="match status" value="1"/>
</dbReference>
<evidence type="ECO:0000256" key="1">
    <source>
        <dbReference type="SAM" id="MobiDB-lite"/>
    </source>
</evidence>
<evidence type="ECO:0000259" key="4">
    <source>
        <dbReference type="Pfam" id="PF26571"/>
    </source>
</evidence>
<dbReference type="CDD" id="cd12797">
    <property type="entry name" value="M23_peptidase"/>
    <property type="match status" value="1"/>
</dbReference>
<organism evidence="5 6">
    <name type="scientific">Corynebacterium suicordis DSM 45110</name>
    <dbReference type="NCBI Taxonomy" id="1121369"/>
    <lineage>
        <taxon>Bacteria</taxon>
        <taxon>Bacillati</taxon>
        <taxon>Actinomycetota</taxon>
        <taxon>Actinomycetes</taxon>
        <taxon>Mycobacteriales</taxon>
        <taxon>Corynebacteriaceae</taxon>
        <taxon>Corynebacterium</taxon>
    </lineage>
</organism>
<proteinExistence type="predicted"/>
<feature type="compositionally biased region" description="Low complexity" evidence="1">
    <location>
        <begin position="211"/>
        <end position="223"/>
    </location>
</feature>
<evidence type="ECO:0000259" key="3">
    <source>
        <dbReference type="Pfam" id="PF01551"/>
    </source>
</evidence>
<dbReference type="InterPro" id="IPR058593">
    <property type="entry name" value="ARB_07466-like_C"/>
</dbReference>
<evidence type="ECO:0000259" key="2">
    <source>
        <dbReference type="Pfam" id="PF01464"/>
    </source>
</evidence>
<dbReference type="CDD" id="cd00254">
    <property type="entry name" value="LT-like"/>
    <property type="match status" value="1"/>
</dbReference>
<feature type="region of interest" description="Disordered" evidence="1">
    <location>
        <begin position="59"/>
        <end position="81"/>
    </location>
</feature>
<dbReference type="Pfam" id="PF01551">
    <property type="entry name" value="Peptidase_M23"/>
    <property type="match status" value="1"/>
</dbReference>
<comment type="caution">
    <text evidence="5">The sequence shown here is derived from an EMBL/GenBank/DDBJ whole genome shotgun (WGS) entry which is preliminary data.</text>
</comment>
<evidence type="ECO:0000313" key="5">
    <source>
        <dbReference type="EMBL" id="MBF4554383.1"/>
    </source>
</evidence>
<gene>
    <name evidence="5" type="ORF">IRY30_09905</name>
</gene>
<dbReference type="PANTHER" id="PTHR21666:SF270">
    <property type="entry name" value="MUREIN HYDROLASE ACTIVATOR ENVC"/>
    <property type="match status" value="1"/>
</dbReference>
<feature type="region of interest" description="Disordered" evidence="1">
    <location>
        <begin position="185"/>
        <end position="231"/>
    </location>
</feature>
<dbReference type="Pfam" id="PF26571">
    <property type="entry name" value="VldE"/>
    <property type="match status" value="1"/>
</dbReference>
<feature type="domain" description="ARB-07466-like C-terminal" evidence="4">
    <location>
        <begin position="237"/>
        <end position="341"/>
    </location>
</feature>
<dbReference type="Gene3D" id="1.10.530.10">
    <property type="match status" value="1"/>
</dbReference>
<name>A0ABR9ZLT7_9CORY</name>
<dbReference type="InterPro" id="IPR008258">
    <property type="entry name" value="Transglycosylase_SLT_dom_1"/>
</dbReference>
<evidence type="ECO:0000313" key="6">
    <source>
        <dbReference type="Proteomes" id="UP000635902"/>
    </source>
</evidence>
<feature type="domain" description="M23ase beta-sheet core" evidence="3">
    <location>
        <begin position="80"/>
        <end position="178"/>
    </location>
</feature>
<dbReference type="Gene3D" id="2.70.70.10">
    <property type="entry name" value="Glucose Permease (Domain IIA)"/>
    <property type="match status" value="1"/>
</dbReference>
<dbReference type="Pfam" id="PF01464">
    <property type="entry name" value="SLT"/>
    <property type="match status" value="1"/>
</dbReference>
<dbReference type="InterPro" id="IPR011055">
    <property type="entry name" value="Dup_hybrid_motif"/>
</dbReference>
<dbReference type="EMBL" id="JADKMY010000004">
    <property type="protein sequence ID" value="MBF4554383.1"/>
    <property type="molecule type" value="Genomic_DNA"/>
</dbReference>
<sequence length="552" mass="58333">MKNSSSMGKIVAALIAVIILLVTILVTFFAGVEEPQQCQAPGSTDAGGATPVVNGDFAEPIAESKSKQTSGYRSDGRPDHEGIDFAGPLGDKIYAFADGVVEQAGPASGFGNWIVIGHEIDGKHYSTVYGHMFDEGLKVKTGDKITKGQYIADEGYNGGVQPPGVQGAHLHFEVWDGGRFAGHSIDPGPWVEKARSGGGQQDKKPSDKPSESASPALPSARPSQGGELPDSDKILSEEHLQVDTIRVARSVAQRFPQVQTIGGWREYDAYPDHPSGRAADIMIPNSESAEGKKLGDSIKDYLFANKDAFHIEYMIWRQTYIPSDGAPNPMGDRGSPTQNHFDHVHVTTEGHGMPKPGQKYGPAPEGGNATVGATSGSSDCPTGSADGVDVALAEGNIPPEFIKWIRIGGRECKGYSAPLLAAQLQQESGFQKNVGSPAGANGPAQFIDGTWKTWGYKVDDQGRKTGAAGEGNINSEADATMAMARLMCDNIATAERKKASGEWKGETLQLALAAYNAGPGNVDNAGGVPPFAETQHYVEVIPASAKEFEAKV</sequence>
<dbReference type="SUPFAM" id="SSF51261">
    <property type="entry name" value="Duplicated hybrid motif"/>
    <property type="match status" value="1"/>
</dbReference>
<dbReference type="RefSeq" id="WP_194557291.1">
    <property type="nucleotide sequence ID" value="NZ_JADKMY010000004.1"/>
</dbReference>
<keyword evidence="6" id="KW-1185">Reference proteome</keyword>
<dbReference type="InterPro" id="IPR050570">
    <property type="entry name" value="Cell_wall_metabolism_enzyme"/>
</dbReference>
<accession>A0ABR9ZLT7</accession>
<dbReference type="SUPFAM" id="SSF53955">
    <property type="entry name" value="Lysozyme-like"/>
    <property type="match status" value="1"/>
</dbReference>
<protein>
    <submittedName>
        <fullName evidence="5">Peptidoglycan DD-metalloendopeptidase family protein</fullName>
    </submittedName>
</protein>